<proteinExistence type="predicted"/>
<dbReference type="EMBL" id="JAGKQM010000011">
    <property type="protein sequence ID" value="KAH0901993.1"/>
    <property type="molecule type" value="Genomic_DNA"/>
</dbReference>
<protein>
    <submittedName>
        <fullName evidence="2">Uncharacterized protein</fullName>
    </submittedName>
</protein>
<feature type="compositionally biased region" description="Basic residues" evidence="1">
    <location>
        <begin position="139"/>
        <end position="151"/>
    </location>
</feature>
<feature type="region of interest" description="Disordered" evidence="1">
    <location>
        <begin position="85"/>
        <end position="320"/>
    </location>
</feature>
<evidence type="ECO:0000313" key="2">
    <source>
        <dbReference type="EMBL" id="KAH0901993.1"/>
    </source>
</evidence>
<dbReference type="Proteomes" id="UP000824890">
    <property type="component" value="Unassembled WGS sequence"/>
</dbReference>
<sequence length="320" mass="34208">MRSPTPRSFSKVLKRSRRIVIFVGRILVGIDWESRLPCVLGPRKSRLPLFTRKQQRLLDKAIEMDGVPDLSALLKGKLQLLTKKSTTVDPQGPSDSGVDVTSEGGGASREEASREGASREEGPIATDQGGTAETSASGPKKKKKKTKRTKVRATDEVPPEESAPVNATLTDEVHPEESAPVDATSEGSMYKKKKDGRKKSQPRPSTSDANVADAAIVDAVGEASEAGHVSIEDPVLVSDSSSEGREGEEVEDDRVEETSSLQPVEEEKTDEVGNRDVPPPPAVDSLVSIPTRVEDPTVTEDPVGPSALGTPEEIGQDYAP</sequence>
<feature type="compositionally biased region" description="Polar residues" evidence="1">
    <location>
        <begin position="128"/>
        <end position="137"/>
    </location>
</feature>
<evidence type="ECO:0000313" key="3">
    <source>
        <dbReference type="Proteomes" id="UP000824890"/>
    </source>
</evidence>
<keyword evidence="3" id="KW-1185">Reference proteome</keyword>
<comment type="caution">
    <text evidence="2">The sequence shown here is derived from an EMBL/GenBank/DDBJ whole genome shotgun (WGS) entry which is preliminary data.</text>
</comment>
<accession>A0ABQ8BBA1</accession>
<feature type="compositionally biased region" description="Basic residues" evidence="1">
    <location>
        <begin position="190"/>
        <end position="201"/>
    </location>
</feature>
<organism evidence="2 3">
    <name type="scientific">Brassica napus</name>
    <name type="common">Rape</name>
    <dbReference type="NCBI Taxonomy" id="3708"/>
    <lineage>
        <taxon>Eukaryota</taxon>
        <taxon>Viridiplantae</taxon>
        <taxon>Streptophyta</taxon>
        <taxon>Embryophyta</taxon>
        <taxon>Tracheophyta</taxon>
        <taxon>Spermatophyta</taxon>
        <taxon>Magnoliopsida</taxon>
        <taxon>eudicotyledons</taxon>
        <taxon>Gunneridae</taxon>
        <taxon>Pentapetalae</taxon>
        <taxon>rosids</taxon>
        <taxon>malvids</taxon>
        <taxon>Brassicales</taxon>
        <taxon>Brassicaceae</taxon>
        <taxon>Brassiceae</taxon>
        <taxon>Brassica</taxon>
    </lineage>
</organism>
<name>A0ABQ8BBA1_BRANA</name>
<feature type="compositionally biased region" description="Basic and acidic residues" evidence="1">
    <location>
        <begin position="108"/>
        <end position="122"/>
    </location>
</feature>
<evidence type="ECO:0000256" key="1">
    <source>
        <dbReference type="SAM" id="MobiDB-lite"/>
    </source>
</evidence>
<feature type="compositionally biased region" description="Low complexity" evidence="1">
    <location>
        <begin position="208"/>
        <end position="220"/>
    </location>
</feature>
<gene>
    <name evidence="2" type="ORF">HID58_041496</name>
</gene>
<reference evidence="2 3" key="1">
    <citation type="submission" date="2021-05" db="EMBL/GenBank/DDBJ databases">
        <title>Genome Assembly of Synthetic Allotetraploid Brassica napus Reveals Homoeologous Exchanges between Subgenomes.</title>
        <authorList>
            <person name="Davis J.T."/>
        </authorList>
    </citation>
    <scope>NUCLEOTIDE SEQUENCE [LARGE SCALE GENOMIC DNA]</scope>
    <source>
        <strain evidence="3">cv. Da-Ae</strain>
        <tissue evidence="2">Seedling</tissue>
    </source>
</reference>